<feature type="region of interest" description="Disordered" evidence="1">
    <location>
        <begin position="379"/>
        <end position="416"/>
    </location>
</feature>
<name>A0A6A6H0K3_VIRVR</name>
<evidence type="ECO:0000256" key="1">
    <source>
        <dbReference type="SAM" id="MobiDB-lite"/>
    </source>
</evidence>
<dbReference type="InterPro" id="IPR002575">
    <property type="entry name" value="Aminoglycoside_PTrfase"/>
</dbReference>
<dbReference type="OrthoDB" id="2906425at2759"/>
<dbReference type="GO" id="GO:0016301">
    <property type="term" value="F:kinase activity"/>
    <property type="evidence" value="ECO:0007669"/>
    <property type="project" value="UniProtKB-KW"/>
</dbReference>
<gene>
    <name evidence="3" type="ORF">EV356DRAFT_507707</name>
</gene>
<evidence type="ECO:0000313" key="4">
    <source>
        <dbReference type="Proteomes" id="UP000800092"/>
    </source>
</evidence>
<proteinExistence type="predicted"/>
<dbReference type="InterPro" id="IPR011009">
    <property type="entry name" value="Kinase-like_dom_sf"/>
</dbReference>
<dbReference type="EMBL" id="ML991831">
    <property type="protein sequence ID" value="KAF2231093.1"/>
    <property type="molecule type" value="Genomic_DNA"/>
</dbReference>
<organism evidence="3 4">
    <name type="scientific">Viridothelium virens</name>
    <name type="common">Speckled blister lichen</name>
    <name type="synonym">Trypethelium virens</name>
    <dbReference type="NCBI Taxonomy" id="1048519"/>
    <lineage>
        <taxon>Eukaryota</taxon>
        <taxon>Fungi</taxon>
        <taxon>Dikarya</taxon>
        <taxon>Ascomycota</taxon>
        <taxon>Pezizomycotina</taxon>
        <taxon>Dothideomycetes</taxon>
        <taxon>Dothideomycetes incertae sedis</taxon>
        <taxon>Trypetheliales</taxon>
        <taxon>Trypetheliaceae</taxon>
        <taxon>Viridothelium</taxon>
    </lineage>
</organism>
<sequence>MDYDYTHPERHITGLVLDRSRNRSIRSKDGGDFPTLRNPDPPETLCWACGWTTSDQIYSGYNPRIKILYTRGNVGLWKIGREWILRDQPNDSTLGNDYITQEYLRNAPNVKVPVLECMMILGDPQAQVRLTLMTQAQGQTLSSVWHTLSAEQKAAYGKELAGYIRQWRTLQSAVMENVNHDQLYDILVGRCGGTLRPPKCKKIGYTVDGWLDNLEPELRKGLANKFKLQDPDEIERQLQELKANFPRDFPNVLTHGDIHMGNIIVRDNKIEAILDWELAGFYPAWVEYWMMCNNPVDLDHGLFDLLYEDGCLGITRREFLEKVDHGFKAVIDVWESCKTYHPDEEKVWYKPAWCKCKNYGGAFKMRDIGKMPEHQILDSHNSGSRTDGGAYGEGSQGYINPKDLKGKPKGKRTMSM</sequence>
<keyword evidence="3" id="KW-0418">Kinase</keyword>
<evidence type="ECO:0000313" key="3">
    <source>
        <dbReference type="EMBL" id="KAF2231093.1"/>
    </source>
</evidence>
<dbReference type="AlphaFoldDB" id="A0A6A6H0K3"/>
<dbReference type="PANTHER" id="PTHR21310">
    <property type="entry name" value="AMINOGLYCOSIDE PHOSPHOTRANSFERASE-RELATED-RELATED"/>
    <property type="match status" value="1"/>
</dbReference>
<evidence type="ECO:0000259" key="2">
    <source>
        <dbReference type="Pfam" id="PF01636"/>
    </source>
</evidence>
<dbReference type="PANTHER" id="PTHR21310:SF48">
    <property type="entry name" value="AMINOGLYCOSIDE PHOSPHOTRANSFERASE DOMAIN-CONTAINING PROTEIN"/>
    <property type="match status" value="1"/>
</dbReference>
<dbReference type="SUPFAM" id="SSF56112">
    <property type="entry name" value="Protein kinase-like (PK-like)"/>
    <property type="match status" value="1"/>
</dbReference>
<dbReference type="Gene3D" id="3.90.1200.10">
    <property type="match status" value="1"/>
</dbReference>
<dbReference type="Pfam" id="PF01636">
    <property type="entry name" value="APH"/>
    <property type="match status" value="1"/>
</dbReference>
<protein>
    <submittedName>
        <fullName evidence="3">Kinase-like protein</fullName>
    </submittedName>
</protein>
<dbReference type="InterPro" id="IPR051678">
    <property type="entry name" value="AGP_Transferase"/>
</dbReference>
<reference evidence="3" key="1">
    <citation type="journal article" date="2020" name="Stud. Mycol.">
        <title>101 Dothideomycetes genomes: a test case for predicting lifestyles and emergence of pathogens.</title>
        <authorList>
            <person name="Haridas S."/>
            <person name="Albert R."/>
            <person name="Binder M."/>
            <person name="Bloem J."/>
            <person name="Labutti K."/>
            <person name="Salamov A."/>
            <person name="Andreopoulos B."/>
            <person name="Baker S."/>
            <person name="Barry K."/>
            <person name="Bills G."/>
            <person name="Bluhm B."/>
            <person name="Cannon C."/>
            <person name="Castanera R."/>
            <person name="Culley D."/>
            <person name="Daum C."/>
            <person name="Ezra D."/>
            <person name="Gonzalez J."/>
            <person name="Henrissat B."/>
            <person name="Kuo A."/>
            <person name="Liang C."/>
            <person name="Lipzen A."/>
            <person name="Lutzoni F."/>
            <person name="Magnuson J."/>
            <person name="Mondo S."/>
            <person name="Nolan M."/>
            <person name="Ohm R."/>
            <person name="Pangilinan J."/>
            <person name="Park H.-J."/>
            <person name="Ramirez L."/>
            <person name="Alfaro M."/>
            <person name="Sun H."/>
            <person name="Tritt A."/>
            <person name="Yoshinaga Y."/>
            <person name="Zwiers L.-H."/>
            <person name="Turgeon B."/>
            <person name="Goodwin S."/>
            <person name="Spatafora J."/>
            <person name="Crous P."/>
            <person name="Grigoriev I."/>
        </authorList>
    </citation>
    <scope>NUCLEOTIDE SEQUENCE</scope>
    <source>
        <strain evidence="3">Tuck. ex Michener</strain>
    </source>
</reference>
<dbReference type="Proteomes" id="UP000800092">
    <property type="component" value="Unassembled WGS sequence"/>
</dbReference>
<accession>A0A6A6H0K3</accession>
<feature type="compositionally biased region" description="Basic residues" evidence="1">
    <location>
        <begin position="407"/>
        <end position="416"/>
    </location>
</feature>
<keyword evidence="4" id="KW-1185">Reference proteome</keyword>
<feature type="domain" description="Aminoglycoside phosphotransferase" evidence="2">
    <location>
        <begin position="81"/>
        <end position="300"/>
    </location>
</feature>
<keyword evidence="3" id="KW-0808">Transferase</keyword>